<keyword evidence="6" id="KW-0133">Cell shape</keyword>
<feature type="transmembrane region" description="Helical" evidence="14">
    <location>
        <begin position="6"/>
        <end position="25"/>
    </location>
</feature>
<proteinExistence type="inferred from homology"/>
<dbReference type="OrthoDB" id="7068713at2"/>
<dbReference type="GO" id="GO:0005886">
    <property type="term" value="C:plasma membrane"/>
    <property type="evidence" value="ECO:0007669"/>
    <property type="project" value="UniProtKB-SubCell"/>
</dbReference>
<evidence type="ECO:0000256" key="8">
    <source>
        <dbReference type="ARBA" id="ARBA00023136"/>
    </source>
</evidence>
<evidence type="ECO:0000256" key="7">
    <source>
        <dbReference type="ARBA" id="ARBA00022989"/>
    </source>
</evidence>
<evidence type="ECO:0000256" key="9">
    <source>
        <dbReference type="ARBA" id="ARBA00023306"/>
    </source>
</evidence>
<dbReference type="RefSeq" id="WP_157719199.1">
    <property type="nucleotide sequence ID" value="NZ_LT629787.1"/>
</dbReference>
<keyword evidence="2" id="KW-1003">Cell membrane</keyword>
<dbReference type="PANTHER" id="PTHR39579">
    <property type="entry name" value="INNER MEMBRANE PROTEIN YHCB"/>
    <property type="match status" value="1"/>
</dbReference>
<dbReference type="AlphaFoldDB" id="A0A1H2GTG3"/>
<keyword evidence="4" id="KW-0132">Cell division</keyword>
<dbReference type="Proteomes" id="UP000243924">
    <property type="component" value="Chromosome I"/>
</dbReference>
<gene>
    <name evidence="15" type="ORF">SAMN05216210_2529</name>
</gene>
<sequence>MEASENLWIAAAIALAIGIIIGVVLTQIARRVSSGPSSSTHAQLESLQLRFEEYQQEVASHFKTTAGLVSRLNRDYQDIQQHMTKGAVDLAPDEMTRERLLASLHQDTPLVESKPRGSAPSVFDSMEPPRDYAPKQEGPGTLSEDFNLSKKA</sequence>
<evidence type="ECO:0000256" key="6">
    <source>
        <dbReference type="ARBA" id="ARBA00022960"/>
    </source>
</evidence>
<dbReference type="EMBL" id="LT629787">
    <property type="protein sequence ID" value="SDU22759.1"/>
    <property type="molecule type" value="Genomic_DNA"/>
</dbReference>
<evidence type="ECO:0000256" key="13">
    <source>
        <dbReference type="SAM" id="MobiDB-lite"/>
    </source>
</evidence>
<feature type="region of interest" description="Disordered" evidence="13">
    <location>
        <begin position="103"/>
        <end position="152"/>
    </location>
</feature>
<evidence type="ECO:0000256" key="11">
    <source>
        <dbReference type="ARBA" id="ARBA00035703"/>
    </source>
</evidence>
<name>A0A1H2GTG3_9GAMM</name>
<evidence type="ECO:0000256" key="12">
    <source>
        <dbReference type="ARBA" id="ARBA00035727"/>
    </source>
</evidence>
<accession>A0A1H2GTG3</accession>
<evidence type="ECO:0000256" key="1">
    <source>
        <dbReference type="ARBA" id="ARBA00004377"/>
    </source>
</evidence>
<dbReference type="PANTHER" id="PTHR39579:SF1">
    <property type="entry name" value="INNER MEMBRANE PROTEIN YHCB"/>
    <property type="match status" value="1"/>
</dbReference>
<dbReference type="InterPro" id="IPR009386">
    <property type="entry name" value="ZapG-like"/>
</dbReference>
<keyword evidence="8 14" id="KW-0472">Membrane</keyword>
<dbReference type="Pfam" id="PF06295">
    <property type="entry name" value="ZapG-like"/>
    <property type="match status" value="1"/>
</dbReference>
<keyword evidence="9" id="KW-0131">Cell cycle</keyword>
<evidence type="ECO:0000256" key="14">
    <source>
        <dbReference type="SAM" id="Phobius"/>
    </source>
</evidence>
<comment type="similarity">
    <text evidence="10">Belongs to the ZapG family.</text>
</comment>
<keyword evidence="5 14" id="KW-0812">Transmembrane</keyword>
<dbReference type="GO" id="GO:0051301">
    <property type="term" value="P:cell division"/>
    <property type="evidence" value="ECO:0007669"/>
    <property type="project" value="UniProtKB-KW"/>
</dbReference>
<keyword evidence="16" id="KW-1185">Reference proteome</keyword>
<evidence type="ECO:0000256" key="2">
    <source>
        <dbReference type="ARBA" id="ARBA00022475"/>
    </source>
</evidence>
<organism evidence="15 16">
    <name type="scientific">Halopseudomonas salegens</name>
    <dbReference type="NCBI Taxonomy" id="1434072"/>
    <lineage>
        <taxon>Bacteria</taxon>
        <taxon>Pseudomonadati</taxon>
        <taxon>Pseudomonadota</taxon>
        <taxon>Gammaproteobacteria</taxon>
        <taxon>Pseudomonadales</taxon>
        <taxon>Pseudomonadaceae</taxon>
        <taxon>Halopseudomonas</taxon>
    </lineage>
</organism>
<evidence type="ECO:0000313" key="15">
    <source>
        <dbReference type="EMBL" id="SDU22759.1"/>
    </source>
</evidence>
<reference evidence="16" key="1">
    <citation type="submission" date="2016-10" db="EMBL/GenBank/DDBJ databases">
        <authorList>
            <person name="Varghese N."/>
            <person name="Submissions S."/>
        </authorList>
    </citation>
    <scope>NUCLEOTIDE SEQUENCE [LARGE SCALE GENOMIC DNA]</scope>
    <source>
        <strain evidence="16">CECT 8338</strain>
    </source>
</reference>
<evidence type="ECO:0000256" key="5">
    <source>
        <dbReference type="ARBA" id="ARBA00022692"/>
    </source>
</evidence>
<keyword evidence="3" id="KW-0997">Cell inner membrane</keyword>
<dbReference type="STRING" id="1434072.SAMN05216210_2529"/>
<evidence type="ECO:0000256" key="10">
    <source>
        <dbReference type="ARBA" id="ARBA00035657"/>
    </source>
</evidence>
<dbReference type="GO" id="GO:0008360">
    <property type="term" value="P:regulation of cell shape"/>
    <property type="evidence" value="ECO:0007669"/>
    <property type="project" value="UniProtKB-KW"/>
</dbReference>
<evidence type="ECO:0000256" key="4">
    <source>
        <dbReference type="ARBA" id="ARBA00022618"/>
    </source>
</evidence>
<evidence type="ECO:0000256" key="3">
    <source>
        <dbReference type="ARBA" id="ARBA00022519"/>
    </source>
</evidence>
<evidence type="ECO:0000313" key="16">
    <source>
        <dbReference type="Proteomes" id="UP000243924"/>
    </source>
</evidence>
<keyword evidence="7 14" id="KW-1133">Transmembrane helix</keyword>
<comment type="subcellular location">
    <subcellularLocation>
        <location evidence="1">Cell inner membrane</location>
        <topology evidence="1">Single-pass membrane protein</topology>
    </subcellularLocation>
</comment>
<protein>
    <recommendedName>
        <fullName evidence="11">Z-ring associated protein G</fullName>
    </recommendedName>
    <alternativeName>
        <fullName evidence="12">Cell division protein ZapG</fullName>
    </alternativeName>
</protein>